<comment type="caution">
    <text evidence="1">The sequence shown here is derived from an EMBL/GenBank/DDBJ whole genome shotgun (WGS) entry which is preliminary data.</text>
</comment>
<dbReference type="AlphaFoldDB" id="A0A9W4UHK8"/>
<organism evidence="1 2">
    <name type="scientific">Periconia digitata</name>
    <dbReference type="NCBI Taxonomy" id="1303443"/>
    <lineage>
        <taxon>Eukaryota</taxon>
        <taxon>Fungi</taxon>
        <taxon>Dikarya</taxon>
        <taxon>Ascomycota</taxon>
        <taxon>Pezizomycotina</taxon>
        <taxon>Dothideomycetes</taxon>
        <taxon>Pleosporomycetidae</taxon>
        <taxon>Pleosporales</taxon>
        <taxon>Massarineae</taxon>
        <taxon>Periconiaceae</taxon>
        <taxon>Periconia</taxon>
    </lineage>
</organism>
<evidence type="ECO:0000313" key="1">
    <source>
        <dbReference type="EMBL" id="CAI6336683.1"/>
    </source>
</evidence>
<dbReference type="OrthoDB" id="5385909at2759"/>
<protein>
    <submittedName>
        <fullName evidence="1">Uncharacterized protein</fullName>
    </submittedName>
</protein>
<name>A0A9W4UHK8_9PLEO</name>
<evidence type="ECO:0000313" key="2">
    <source>
        <dbReference type="Proteomes" id="UP001152607"/>
    </source>
</evidence>
<proteinExistence type="predicted"/>
<dbReference type="EMBL" id="CAOQHR010000006">
    <property type="protein sequence ID" value="CAI6336683.1"/>
    <property type="molecule type" value="Genomic_DNA"/>
</dbReference>
<reference evidence="1" key="1">
    <citation type="submission" date="2023-01" db="EMBL/GenBank/DDBJ databases">
        <authorList>
            <person name="Van Ghelder C."/>
            <person name="Rancurel C."/>
        </authorList>
    </citation>
    <scope>NUCLEOTIDE SEQUENCE</scope>
    <source>
        <strain evidence="1">CNCM I-4278</strain>
    </source>
</reference>
<sequence length="184" mass="20075">MATASLTPNNIRSLAQVKGYWEDEASVNGIWAGLLADAFPGSANFVLQPEGQGNEVSKKRNDILVRHIPDCTKDEQHARLAFEGKSSKSADTMDTASAQLRDFLNATPKMSPNKKMWGIVAKGLAFRLFFFNDDKLDQLKIDINGKPSRGAGEYELGAANKPGCVESVTAFLNFAKANPAWIIQ</sequence>
<gene>
    <name evidence="1" type="ORF">PDIGIT_LOCUS9788</name>
</gene>
<accession>A0A9W4UHK8</accession>
<dbReference type="Proteomes" id="UP001152607">
    <property type="component" value="Unassembled WGS sequence"/>
</dbReference>
<keyword evidence="2" id="KW-1185">Reference proteome</keyword>